<gene>
    <name evidence="3" type="ORF">CLV78_1251</name>
</gene>
<keyword evidence="4" id="KW-1185">Reference proteome</keyword>
<proteinExistence type="predicted"/>
<name>A0A2T0RDP4_9RHOB</name>
<sequence>MIMFIAAALLLLLAVVAIFASLLGIIYPFAPFRTRNRAAKTLAVSVAGGIFALFLPIMSLGWEGSEGKSGTVPSAPLVRNDVGEGKVDSSQAQSNFQHDDATISTQSDLEPEPFDYDEHLAETKSLIADGDWKAARTHIDALSAENLMLAPTDEADIEALALSIVRPLPASDTRGNLDGYQFLSALVPSDETYSAKTSKYRRALANRAGEGQSASTASDHVLQKNAHELVWGWGPKKVVVKEGNLAVVLPLARITPLIQNAVIAHGLCSHSFTEFNLDGLKSIVILNQTASQGFVYEKGVQDCASLMDAPSDELEWRIAAYTHWY</sequence>
<evidence type="ECO:0000313" key="4">
    <source>
        <dbReference type="Proteomes" id="UP000239480"/>
    </source>
</evidence>
<dbReference type="EMBL" id="PVTD01000025">
    <property type="protein sequence ID" value="PRY19285.1"/>
    <property type="molecule type" value="Genomic_DNA"/>
</dbReference>
<evidence type="ECO:0000256" key="2">
    <source>
        <dbReference type="SAM" id="Phobius"/>
    </source>
</evidence>
<feature type="region of interest" description="Disordered" evidence="1">
    <location>
        <begin position="84"/>
        <end position="107"/>
    </location>
</feature>
<keyword evidence="2" id="KW-0472">Membrane</keyword>
<feature type="transmembrane region" description="Helical" evidence="2">
    <location>
        <begin position="42"/>
        <end position="62"/>
    </location>
</feature>
<keyword evidence="2" id="KW-1133">Transmembrane helix</keyword>
<comment type="caution">
    <text evidence="3">The sequence shown here is derived from an EMBL/GenBank/DDBJ whole genome shotgun (WGS) entry which is preliminary data.</text>
</comment>
<keyword evidence="2" id="KW-0812">Transmembrane</keyword>
<evidence type="ECO:0000256" key="1">
    <source>
        <dbReference type="SAM" id="MobiDB-lite"/>
    </source>
</evidence>
<accession>A0A2T0RDP4</accession>
<dbReference type="AlphaFoldDB" id="A0A2T0RDP4"/>
<dbReference type="Proteomes" id="UP000239480">
    <property type="component" value="Unassembled WGS sequence"/>
</dbReference>
<feature type="compositionally biased region" description="Polar residues" evidence="1">
    <location>
        <begin position="88"/>
        <end position="107"/>
    </location>
</feature>
<reference evidence="3 4" key="1">
    <citation type="submission" date="2018-03" db="EMBL/GenBank/DDBJ databases">
        <title>Genomic Encyclopedia of Archaeal and Bacterial Type Strains, Phase II (KMG-II): from individual species to whole genera.</title>
        <authorList>
            <person name="Goeker M."/>
        </authorList>
    </citation>
    <scope>NUCLEOTIDE SEQUENCE [LARGE SCALE GENOMIC DNA]</scope>
    <source>
        <strain evidence="3 4">DSM 29328</strain>
    </source>
</reference>
<dbReference type="OrthoDB" id="5465114at2"/>
<feature type="transmembrane region" description="Helical" evidence="2">
    <location>
        <begin position="6"/>
        <end position="30"/>
    </location>
</feature>
<organism evidence="3 4">
    <name type="scientific">Aliiruegeria haliotis</name>
    <dbReference type="NCBI Taxonomy" id="1280846"/>
    <lineage>
        <taxon>Bacteria</taxon>
        <taxon>Pseudomonadati</taxon>
        <taxon>Pseudomonadota</taxon>
        <taxon>Alphaproteobacteria</taxon>
        <taxon>Rhodobacterales</taxon>
        <taxon>Roseobacteraceae</taxon>
        <taxon>Aliiruegeria</taxon>
    </lineage>
</organism>
<dbReference type="RefSeq" id="WP_106208555.1">
    <property type="nucleotide sequence ID" value="NZ_PVTD01000025.1"/>
</dbReference>
<protein>
    <submittedName>
        <fullName evidence="3">Uncharacterized protein</fullName>
    </submittedName>
</protein>
<evidence type="ECO:0000313" key="3">
    <source>
        <dbReference type="EMBL" id="PRY19285.1"/>
    </source>
</evidence>